<keyword evidence="2" id="KW-1185">Reference proteome</keyword>
<comment type="caution">
    <text evidence="1">The sequence shown here is derived from an EMBL/GenBank/DDBJ whole genome shotgun (WGS) entry which is preliminary data.</text>
</comment>
<evidence type="ECO:0000313" key="1">
    <source>
        <dbReference type="EMBL" id="MBD8513705.1"/>
    </source>
</evidence>
<dbReference type="EMBL" id="JACYTP010000008">
    <property type="protein sequence ID" value="MBD8513705.1"/>
    <property type="molecule type" value="Genomic_DNA"/>
</dbReference>
<name>A0ABR9BMB5_9GAMM</name>
<dbReference type="Proteomes" id="UP000649768">
    <property type="component" value="Unassembled WGS sequence"/>
</dbReference>
<proteinExistence type="predicted"/>
<evidence type="ECO:0000313" key="2">
    <source>
        <dbReference type="Proteomes" id="UP000649768"/>
    </source>
</evidence>
<sequence length="135" mass="15717">MQFNENEYSFQFHCDDIHESGEVYSYGPDDESDDDGYGGVVDLFITGDNLTIKHNGDIVAEKRLSSPDVKVNRYDEFSVYLDEGNYYSFMLKEISVVHYIISTGEKREENYLECKNFLTRVKQAELADHIRSFKK</sequence>
<accession>A0ABR9BMB5</accession>
<organism evidence="1 2">
    <name type="scientific">Photobacterium arenosum</name>
    <dbReference type="NCBI Taxonomy" id="2774143"/>
    <lineage>
        <taxon>Bacteria</taxon>
        <taxon>Pseudomonadati</taxon>
        <taxon>Pseudomonadota</taxon>
        <taxon>Gammaproteobacteria</taxon>
        <taxon>Vibrionales</taxon>
        <taxon>Vibrionaceae</taxon>
        <taxon>Photobacterium</taxon>
    </lineage>
</organism>
<gene>
    <name evidence="1" type="ORF">IFO68_13570</name>
</gene>
<reference evidence="1 2" key="1">
    <citation type="submission" date="2020-09" db="EMBL/GenBank/DDBJ databases">
        <title>Photobacterium sp. CAU 1568 isolated from sand of Sido Beach.</title>
        <authorList>
            <person name="Kim W."/>
        </authorList>
    </citation>
    <scope>NUCLEOTIDE SEQUENCE [LARGE SCALE GENOMIC DNA]</scope>
    <source>
        <strain evidence="1 2">CAU 1568</strain>
    </source>
</reference>
<dbReference type="RefSeq" id="WP_192016394.1">
    <property type="nucleotide sequence ID" value="NZ_JACYTP010000008.1"/>
</dbReference>
<protein>
    <submittedName>
        <fullName evidence="1">Uncharacterized protein</fullName>
    </submittedName>
</protein>